<protein>
    <recommendedName>
        <fullName evidence="5">SGNH/GDSL hydrolase family protein</fullName>
    </recommendedName>
</protein>
<keyword evidence="2" id="KW-0812">Transmembrane</keyword>
<name>A0AAV1IC38_9CHLO</name>
<feature type="region of interest" description="Disordered" evidence="1">
    <location>
        <begin position="1"/>
        <end position="28"/>
    </location>
</feature>
<feature type="transmembrane region" description="Helical" evidence="2">
    <location>
        <begin position="56"/>
        <end position="77"/>
    </location>
</feature>
<feature type="compositionally biased region" description="Basic and acidic residues" evidence="1">
    <location>
        <begin position="421"/>
        <end position="435"/>
    </location>
</feature>
<comment type="caution">
    <text evidence="3">The sequence shown here is derived from an EMBL/GenBank/DDBJ whole genome shotgun (WGS) entry which is preliminary data.</text>
</comment>
<evidence type="ECO:0000256" key="1">
    <source>
        <dbReference type="SAM" id="MobiDB-lite"/>
    </source>
</evidence>
<feature type="region of interest" description="Disordered" evidence="1">
    <location>
        <begin position="410"/>
        <end position="435"/>
    </location>
</feature>
<accession>A0AAV1IC38</accession>
<organism evidence="3 4">
    <name type="scientific">Coccomyxa viridis</name>
    <dbReference type="NCBI Taxonomy" id="1274662"/>
    <lineage>
        <taxon>Eukaryota</taxon>
        <taxon>Viridiplantae</taxon>
        <taxon>Chlorophyta</taxon>
        <taxon>core chlorophytes</taxon>
        <taxon>Trebouxiophyceae</taxon>
        <taxon>Trebouxiophyceae incertae sedis</taxon>
        <taxon>Coccomyxaceae</taxon>
        <taxon>Coccomyxa</taxon>
    </lineage>
</organism>
<evidence type="ECO:0000256" key="2">
    <source>
        <dbReference type="SAM" id="Phobius"/>
    </source>
</evidence>
<dbReference type="AlphaFoldDB" id="A0AAV1IC38"/>
<dbReference type="Proteomes" id="UP001314263">
    <property type="component" value="Unassembled WGS sequence"/>
</dbReference>
<dbReference type="EMBL" id="CAUYUE010000011">
    <property type="protein sequence ID" value="CAK0784904.1"/>
    <property type="molecule type" value="Genomic_DNA"/>
</dbReference>
<proteinExistence type="predicted"/>
<evidence type="ECO:0008006" key="5">
    <source>
        <dbReference type="Google" id="ProtNLM"/>
    </source>
</evidence>
<keyword evidence="2" id="KW-0472">Membrane</keyword>
<evidence type="ECO:0000313" key="4">
    <source>
        <dbReference type="Proteomes" id="UP001314263"/>
    </source>
</evidence>
<keyword evidence="2" id="KW-1133">Transmembrane helix</keyword>
<sequence length="435" mass="48774">MDKSPLRQGEGSSAASAPNTPPLWQAQKAKGERDMASSLCCVSRQGSGTKAVQKPFMICVMLCVLGYLSIAWLGGGWSRLWSAPRDLLGQPVCSYGDLPGFWAQKANSTVGTWTLLNDQCQLQDLVSPILAETKLRKESSEDVGILILGDSADRNLAFDICLAAETPVQPFNINVTDGPKTCNRGEDWGTYKDVVNCNTCRLPGLRITKESIWGFFEGRTPEDRLGLPLERSREGLEVYKEEHGRYPDLVVLHSNYWDVAQIVLFREEDGWEHAYGPLMKKWLENADKAAKFLQAKSAEVGFGLAYRTVQYPQMEDCAGSGKAKDHQIGERYHVTYLNAAGRELARRYGMFLVDIELMFAKFWSTEHFLSDNHHLNQEANQQVLNLYLNLMRNKPASRQRLIGLEKSVAPGKSRKSLALEQKAKGEHRSGREQRS</sequence>
<dbReference type="SUPFAM" id="SSF52266">
    <property type="entry name" value="SGNH hydrolase"/>
    <property type="match status" value="1"/>
</dbReference>
<reference evidence="3 4" key="1">
    <citation type="submission" date="2023-10" db="EMBL/GenBank/DDBJ databases">
        <authorList>
            <person name="Maclean D."/>
            <person name="Macfadyen A."/>
        </authorList>
    </citation>
    <scope>NUCLEOTIDE SEQUENCE [LARGE SCALE GENOMIC DNA]</scope>
</reference>
<evidence type="ECO:0000313" key="3">
    <source>
        <dbReference type="EMBL" id="CAK0784904.1"/>
    </source>
</evidence>
<keyword evidence="4" id="KW-1185">Reference proteome</keyword>
<gene>
    <name evidence="3" type="ORF">CVIRNUC_008109</name>
</gene>